<evidence type="ECO:0000256" key="1">
    <source>
        <dbReference type="SAM" id="SignalP"/>
    </source>
</evidence>
<accession>A0A1J0EUH1</accession>
<dbReference type="NCBIfam" id="NF040485">
    <property type="entry name" value="ZirU_fam"/>
    <property type="match status" value="1"/>
</dbReference>
<dbReference type="Gene3D" id="2.60.40.2700">
    <property type="match status" value="1"/>
</dbReference>
<name>A0A1J0EUH1_9PSED</name>
<dbReference type="EMBL" id="CP017887">
    <property type="protein sequence ID" value="APC19611.1"/>
    <property type="molecule type" value="Genomic_DNA"/>
</dbReference>
<keyword evidence="1" id="KW-0732">Signal</keyword>
<dbReference type="GeneID" id="46912174"/>
<evidence type="ECO:0000313" key="2">
    <source>
        <dbReference type="EMBL" id="APC19611.1"/>
    </source>
</evidence>
<gene>
    <name evidence="2" type="ORF">BLL42_28280</name>
</gene>
<geneLocation type="plasmid" evidence="2">
    <name>unnamed1</name>
</geneLocation>
<sequence>MIKQYRVHALGFALGLVISGSAFAVVSTPTSAVKGRVPSMAAPTVTHNDVNANGVIDTGDTLTASDNGFVDVDGDVAIASTYRWSDGANNLGTDSVYTITASDLGTSITLYATPRTDPSITDPDVGAEVASAAAIDVAANNYLLSVQITGYTGNPLVASTLTAVPTCAGTCGVVSYQWQIEPLGGGAFVDIPSATSDTYTPEKGDQKRMIQVVAN</sequence>
<keyword evidence="2" id="KW-0614">Plasmid</keyword>
<feature type="chain" id="PRO_5009611169" evidence="1">
    <location>
        <begin position="25"/>
        <end position="215"/>
    </location>
</feature>
<protein>
    <submittedName>
        <fullName evidence="2">Uncharacterized protein</fullName>
    </submittedName>
</protein>
<dbReference type="RefSeq" id="WP_071556105.1">
    <property type="nucleotide sequence ID" value="NZ_CP017887.1"/>
</dbReference>
<dbReference type="Proteomes" id="UP000182567">
    <property type="component" value="Plasmid unnamed1"/>
</dbReference>
<reference evidence="3" key="1">
    <citation type="submission" date="2016-10" db="EMBL/GenBank/DDBJ databases">
        <title>Pseudomonas frederiksbergensis ERGS4:02 complete genome.</title>
        <authorList>
            <person name="Kumar R."/>
            <person name="Acharya V."/>
            <person name="Singh D."/>
        </authorList>
    </citation>
    <scope>NUCLEOTIDE SEQUENCE [LARGE SCALE GENOMIC DNA]</scope>
    <source>
        <strain evidence="3">ERGS4:02</strain>
        <plasmid evidence="3">Plasmid unnamed1</plasmid>
    </source>
</reference>
<proteinExistence type="predicted"/>
<organism evidence="2 3">
    <name type="scientific">Pseudomonas frederiksbergensis</name>
    <dbReference type="NCBI Taxonomy" id="104087"/>
    <lineage>
        <taxon>Bacteria</taxon>
        <taxon>Pseudomonadati</taxon>
        <taxon>Pseudomonadota</taxon>
        <taxon>Gammaproteobacteria</taxon>
        <taxon>Pseudomonadales</taxon>
        <taxon>Pseudomonadaceae</taxon>
        <taxon>Pseudomonas</taxon>
    </lineage>
</organism>
<evidence type="ECO:0000313" key="3">
    <source>
        <dbReference type="Proteomes" id="UP000182567"/>
    </source>
</evidence>
<dbReference type="AlphaFoldDB" id="A0A1J0EUH1"/>
<dbReference type="InterPro" id="IPR054665">
    <property type="entry name" value="ZirU-like_dom"/>
</dbReference>
<feature type="signal peptide" evidence="1">
    <location>
        <begin position="1"/>
        <end position="24"/>
    </location>
</feature>
<dbReference type="OrthoDB" id="223957at2"/>